<dbReference type="AlphaFoldDB" id="A0A9N9AJY7"/>
<sequence>FKEQSLHTLQDYVNVLNLILSINNKTQHLNGHFGSTYQSMELGQDQYDRYGGGYNDFRAAGANTAPGKVL</sequence>
<evidence type="ECO:0000313" key="2">
    <source>
        <dbReference type="Proteomes" id="UP000789396"/>
    </source>
</evidence>
<reference evidence="1" key="1">
    <citation type="submission" date="2021-06" db="EMBL/GenBank/DDBJ databases">
        <authorList>
            <person name="Kallberg Y."/>
            <person name="Tangrot J."/>
            <person name="Rosling A."/>
        </authorList>
    </citation>
    <scope>NUCLEOTIDE SEQUENCE</scope>
    <source>
        <strain evidence="1">IN212</strain>
    </source>
</reference>
<dbReference type="Proteomes" id="UP000789396">
    <property type="component" value="Unassembled WGS sequence"/>
</dbReference>
<comment type="caution">
    <text evidence="1">The sequence shown here is derived from an EMBL/GenBank/DDBJ whole genome shotgun (WGS) entry which is preliminary data.</text>
</comment>
<feature type="non-terminal residue" evidence="1">
    <location>
        <position position="70"/>
    </location>
</feature>
<accession>A0A9N9AJY7</accession>
<dbReference type="EMBL" id="CAJVPZ010003529">
    <property type="protein sequence ID" value="CAG8531651.1"/>
    <property type="molecule type" value="Genomic_DNA"/>
</dbReference>
<gene>
    <name evidence="1" type="ORF">RFULGI_LOCUS3821</name>
</gene>
<protein>
    <submittedName>
        <fullName evidence="1">3289_t:CDS:1</fullName>
    </submittedName>
</protein>
<name>A0A9N9AJY7_9GLOM</name>
<organism evidence="1 2">
    <name type="scientific">Racocetra fulgida</name>
    <dbReference type="NCBI Taxonomy" id="60492"/>
    <lineage>
        <taxon>Eukaryota</taxon>
        <taxon>Fungi</taxon>
        <taxon>Fungi incertae sedis</taxon>
        <taxon>Mucoromycota</taxon>
        <taxon>Glomeromycotina</taxon>
        <taxon>Glomeromycetes</taxon>
        <taxon>Diversisporales</taxon>
        <taxon>Gigasporaceae</taxon>
        <taxon>Racocetra</taxon>
    </lineage>
</organism>
<evidence type="ECO:0000313" key="1">
    <source>
        <dbReference type="EMBL" id="CAG8531651.1"/>
    </source>
</evidence>
<proteinExistence type="predicted"/>
<keyword evidence="2" id="KW-1185">Reference proteome</keyword>